<name>A0A814G5L3_9BILA</name>
<dbReference type="Gene3D" id="1.10.274.30">
    <property type="entry name" value="MRG domain"/>
    <property type="match status" value="1"/>
</dbReference>
<dbReference type="PROSITE" id="PS51640">
    <property type="entry name" value="MRG"/>
    <property type="match status" value="1"/>
</dbReference>
<reference evidence="1" key="1">
    <citation type="submission" date="2021-02" db="EMBL/GenBank/DDBJ databases">
        <authorList>
            <person name="Nowell W R."/>
        </authorList>
    </citation>
    <scope>NUCLEOTIDE SEQUENCE</scope>
    <source>
        <strain evidence="1">Ploen Becks lab</strain>
    </source>
</reference>
<evidence type="ECO:0000313" key="1">
    <source>
        <dbReference type="EMBL" id="CAF0994381.1"/>
    </source>
</evidence>
<dbReference type="EMBL" id="CAJNOC010003705">
    <property type="protein sequence ID" value="CAF0994381.1"/>
    <property type="molecule type" value="Genomic_DNA"/>
</dbReference>
<dbReference type="InterPro" id="IPR038217">
    <property type="entry name" value="MRG_C_sf"/>
</dbReference>
<sequence>KLNQILFNSSPVEEESLDCLVYYINDILVYFDKNKMNLFNQDDYIIVPPFYLRATI</sequence>
<proteinExistence type="predicted"/>
<gene>
    <name evidence="1" type="ORF">OXX778_LOCUS16080</name>
</gene>
<dbReference type="AlphaFoldDB" id="A0A814G5L3"/>
<protein>
    <submittedName>
        <fullName evidence="1">Uncharacterized protein</fullName>
    </submittedName>
</protein>
<feature type="non-terminal residue" evidence="1">
    <location>
        <position position="56"/>
    </location>
</feature>
<comment type="caution">
    <text evidence="1">The sequence shown here is derived from an EMBL/GenBank/DDBJ whole genome shotgun (WGS) entry which is preliminary data.</text>
</comment>
<evidence type="ECO:0000313" key="2">
    <source>
        <dbReference type="Proteomes" id="UP000663879"/>
    </source>
</evidence>
<keyword evidence="2" id="KW-1185">Reference proteome</keyword>
<dbReference type="Proteomes" id="UP000663879">
    <property type="component" value="Unassembled WGS sequence"/>
</dbReference>
<accession>A0A814G5L3</accession>
<organism evidence="1 2">
    <name type="scientific">Brachionus calyciflorus</name>
    <dbReference type="NCBI Taxonomy" id="104777"/>
    <lineage>
        <taxon>Eukaryota</taxon>
        <taxon>Metazoa</taxon>
        <taxon>Spiralia</taxon>
        <taxon>Gnathifera</taxon>
        <taxon>Rotifera</taxon>
        <taxon>Eurotatoria</taxon>
        <taxon>Monogononta</taxon>
        <taxon>Pseudotrocha</taxon>
        <taxon>Ploima</taxon>
        <taxon>Brachionidae</taxon>
        <taxon>Brachionus</taxon>
    </lineage>
</organism>